<dbReference type="GO" id="GO:0005886">
    <property type="term" value="C:plasma membrane"/>
    <property type="evidence" value="ECO:0007669"/>
    <property type="project" value="UniProtKB-SubCell"/>
</dbReference>
<proteinExistence type="predicted"/>
<evidence type="ECO:0000256" key="3">
    <source>
        <dbReference type="ARBA" id="ARBA00022989"/>
    </source>
</evidence>
<keyword evidence="4 7" id="KW-0472">Membrane</keyword>
<feature type="transmembrane region" description="Helical" evidence="7">
    <location>
        <begin position="352"/>
        <end position="372"/>
    </location>
</feature>
<feature type="region of interest" description="Disordered" evidence="6">
    <location>
        <begin position="458"/>
        <end position="496"/>
    </location>
</feature>
<dbReference type="CDD" id="cd17321">
    <property type="entry name" value="MFS_MMR_MDR_like"/>
    <property type="match status" value="1"/>
</dbReference>
<feature type="compositionally biased region" description="Basic residues" evidence="6">
    <location>
        <begin position="475"/>
        <end position="496"/>
    </location>
</feature>
<dbReference type="InterPro" id="IPR020846">
    <property type="entry name" value="MFS_dom"/>
</dbReference>
<dbReference type="InterPro" id="IPR011701">
    <property type="entry name" value="MFS"/>
</dbReference>
<feature type="transmembrane region" description="Helical" evidence="7">
    <location>
        <begin position="38"/>
        <end position="56"/>
    </location>
</feature>
<dbReference type="EMBL" id="MLCF01000113">
    <property type="protein sequence ID" value="OIV36121.1"/>
    <property type="molecule type" value="Genomic_DNA"/>
</dbReference>
<dbReference type="PANTHER" id="PTHR42718:SF39">
    <property type="entry name" value="ACTINORHODIN TRANSPORTER-RELATED"/>
    <property type="match status" value="1"/>
</dbReference>
<evidence type="ECO:0000313" key="9">
    <source>
        <dbReference type="EMBL" id="OIV36121.1"/>
    </source>
</evidence>
<feature type="transmembrane region" description="Helical" evidence="7">
    <location>
        <begin position="393"/>
        <end position="416"/>
    </location>
</feature>
<feature type="transmembrane region" description="Helical" evidence="7">
    <location>
        <begin position="68"/>
        <end position="91"/>
    </location>
</feature>
<feature type="transmembrane region" description="Helical" evidence="7">
    <location>
        <begin position="219"/>
        <end position="239"/>
    </location>
</feature>
<evidence type="ECO:0000313" key="10">
    <source>
        <dbReference type="Proteomes" id="UP000243342"/>
    </source>
</evidence>
<dbReference type="Gene3D" id="1.20.1250.20">
    <property type="entry name" value="MFS general substrate transporter like domains"/>
    <property type="match status" value="1"/>
</dbReference>
<dbReference type="Proteomes" id="UP000243342">
    <property type="component" value="Unassembled WGS sequence"/>
</dbReference>
<feature type="transmembrane region" description="Helical" evidence="7">
    <location>
        <begin position="157"/>
        <end position="180"/>
    </location>
</feature>
<evidence type="ECO:0000256" key="1">
    <source>
        <dbReference type="ARBA" id="ARBA00004651"/>
    </source>
</evidence>
<dbReference type="GO" id="GO:0046677">
    <property type="term" value="P:response to antibiotic"/>
    <property type="evidence" value="ECO:0007669"/>
    <property type="project" value="UniProtKB-KW"/>
</dbReference>
<keyword evidence="10" id="KW-1185">Reference proteome</keyword>
<name>A0A1J7BRP9_9ACTN</name>
<reference evidence="9 10" key="1">
    <citation type="submission" date="2016-10" db="EMBL/GenBank/DDBJ databases">
        <title>Genome sequence of Streptomyces gilvigriseus MUSC 26.</title>
        <authorList>
            <person name="Lee L.-H."/>
            <person name="Ser H.-L."/>
        </authorList>
    </citation>
    <scope>NUCLEOTIDE SEQUENCE [LARGE SCALE GENOMIC DNA]</scope>
    <source>
        <strain evidence="9 10">MUSC 26</strain>
    </source>
</reference>
<organism evidence="9 10">
    <name type="scientific">Mangrovactinospora gilvigrisea</name>
    <dbReference type="NCBI Taxonomy" id="1428644"/>
    <lineage>
        <taxon>Bacteria</taxon>
        <taxon>Bacillati</taxon>
        <taxon>Actinomycetota</taxon>
        <taxon>Actinomycetes</taxon>
        <taxon>Kitasatosporales</taxon>
        <taxon>Streptomycetaceae</taxon>
        <taxon>Mangrovactinospora</taxon>
    </lineage>
</organism>
<evidence type="ECO:0000256" key="2">
    <source>
        <dbReference type="ARBA" id="ARBA00022692"/>
    </source>
</evidence>
<dbReference type="PANTHER" id="PTHR42718">
    <property type="entry name" value="MAJOR FACILITATOR SUPERFAMILY MULTIDRUG TRANSPORTER MFSC"/>
    <property type="match status" value="1"/>
</dbReference>
<dbReference type="PROSITE" id="PS50850">
    <property type="entry name" value="MFS"/>
    <property type="match status" value="1"/>
</dbReference>
<feature type="domain" description="Major facilitator superfamily (MFS) profile" evidence="8">
    <location>
        <begin position="2"/>
        <end position="444"/>
    </location>
</feature>
<comment type="caution">
    <text evidence="9">The sequence shown here is derived from an EMBL/GenBank/DDBJ whole genome shotgun (WGS) entry which is preliminary data.</text>
</comment>
<keyword evidence="2 7" id="KW-0812">Transmembrane</keyword>
<protein>
    <recommendedName>
        <fullName evidence="8">Major facilitator superfamily (MFS) profile domain-containing protein</fullName>
    </recommendedName>
</protein>
<sequence length="496" mass="50481">MALAVLLGSTFIVVLNLFVTTAALPALAADLHANTAALEWVSAGYGLAFAAALIIAARLGDLLGRRVVFFWGLVAFTLASLACAAAPTVTVLNGARIAQGVAAALMGPQVLALMSAMFTGHARRRAFALQNTVVGAAGVSGQLVGGLLITADVAHLGWRLVFLVNVPVCLLALVPAWRCIPESRAADSGRGVDLTGAVLAASGLAGVVLALVQGRESGWPLWSFAVLGAALAALVIFVRHQGSRARRGRTPLLDLTVFDYRGFGAGLAGVGVLYAGSGVLSVVLSLYLQQVKGLSVLAAGGVFAFLNAGFLLMSFVQAKLTHRYGVVVAAFGALVLTAGYAVLAASGMVGGFGAWLVLAVGLVVAGAGQALVNGALTASVTASVDHRHTGAASGVLMTVQEAATPLGVAIFGLVYFAVWGGFVPTLLCLALSALVAALFARRHARQVGGADGGASVGVDGGASGSANGTGSTTTGRRRGSKYRYRGRHRRPRRHRR</sequence>
<feature type="transmembrane region" description="Helical" evidence="7">
    <location>
        <begin position="294"/>
        <end position="312"/>
    </location>
</feature>
<feature type="compositionally biased region" description="Low complexity" evidence="6">
    <location>
        <begin position="464"/>
        <end position="474"/>
    </location>
</feature>
<feature type="transmembrane region" description="Helical" evidence="7">
    <location>
        <begin position="97"/>
        <end position="120"/>
    </location>
</feature>
<dbReference type="Pfam" id="PF07690">
    <property type="entry name" value="MFS_1"/>
    <property type="match status" value="1"/>
</dbReference>
<evidence type="ECO:0000256" key="7">
    <source>
        <dbReference type="SAM" id="Phobius"/>
    </source>
</evidence>
<evidence type="ECO:0000259" key="8">
    <source>
        <dbReference type="PROSITE" id="PS50850"/>
    </source>
</evidence>
<dbReference type="SUPFAM" id="SSF103473">
    <property type="entry name" value="MFS general substrate transporter"/>
    <property type="match status" value="1"/>
</dbReference>
<evidence type="ECO:0000256" key="5">
    <source>
        <dbReference type="ARBA" id="ARBA00023251"/>
    </source>
</evidence>
<evidence type="ECO:0000256" key="6">
    <source>
        <dbReference type="SAM" id="MobiDB-lite"/>
    </source>
</evidence>
<gene>
    <name evidence="9" type="ORF">BIV57_17950</name>
</gene>
<dbReference type="RefSeq" id="WP_071657917.1">
    <property type="nucleotide sequence ID" value="NZ_MLCF01000113.1"/>
</dbReference>
<keyword evidence="3 7" id="KW-1133">Transmembrane helix</keyword>
<feature type="transmembrane region" description="Helical" evidence="7">
    <location>
        <begin position="260"/>
        <end position="288"/>
    </location>
</feature>
<feature type="transmembrane region" description="Helical" evidence="7">
    <location>
        <begin position="192"/>
        <end position="213"/>
    </location>
</feature>
<dbReference type="Gene3D" id="1.20.1720.10">
    <property type="entry name" value="Multidrug resistance protein D"/>
    <property type="match status" value="1"/>
</dbReference>
<evidence type="ECO:0000256" key="4">
    <source>
        <dbReference type="ARBA" id="ARBA00023136"/>
    </source>
</evidence>
<accession>A0A1J7BRP9</accession>
<dbReference type="AlphaFoldDB" id="A0A1J7BRP9"/>
<dbReference type="GO" id="GO:0022857">
    <property type="term" value="F:transmembrane transporter activity"/>
    <property type="evidence" value="ECO:0007669"/>
    <property type="project" value="InterPro"/>
</dbReference>
<comment type="subcellular location">
    <subcellularLocation>
        <location evidence="1">Cell membrane</location>
        <topology evidence="1">Multi-pass membrane protein</topology>
    </subcellularLocation>
</comment>
<feature type="transmembrane region" description="Helical" evidence="7">
    <location>
        <begin position="324"/>
        <end position="346"/>
    </location>
</feature>
<dbReference type="InterPro" id="IPR036259">
    <property type="entry name" value="MFS_trans_sf"/>
</dbReference>
<feature type="transmembrane region" description="Helical" evidence="7">
    <location>
        <begin position="132"/>
        <end position="151"/>
    </location>
</feature>
<keyword evidence="5" id="KW-0046">Antibiotic resistance</keyword>
<dbReference type="PRINTS" id="PR01036">
    <property type="entry name" value="TCRTETB"/>
</dbReference>
<feature type="transmembrane region" description="Helical" evidence="7">
    <location>
        <begin position="422"/>
        <end position="440"/>
    </location>
</feature>